<dbReference type="Gene3D" id="1.10.510.10">
    <property type="entry name" value="Transferase(Phosphotransferase) domain 1"/>
    <property type="match status" value="1"/>
</dbReference>
<evidence type="ECO:0000313" key="5">
    <source>
        <dbReference type="EMBL" id="CAL1136468.1"/>
    </source>
</evidence>
<dbReference type="GO" id="GO:0004672">
    <property type="term" value="F:protein kinase activity"/>
    <property type="evidence" value="ECO:0007669"/>
    <property type="project" value="InterPro"/>
</dbReference>
<evidence type="ECO:0000313" key="7">
    <source>
        <dbReference type="Proteomes" id="UP001152797"/>
    </source>
</evidence>
<dbReference type="PROSITE" id="PS50011">
    <property type="entry name" value="PROTEIN_KINASE_DOM"/>
    <property type="match status" value="1"/>
</dbReference>
<feature type="binding site" evidence="1">
    <location>
        <position position="152"/>
    </location>
    <ligand>
        <name>ATP</name>
        <dbReference type="ChEBI" id="CHEBI:30616"/>
    </ligand>
</feature>
<dbReference type="EMBL" id="CAMXCT010000775">
    <property type="protein sequence ID" value="CAI3983093.1"/>
    <property type="molecule type" value="Genomic_DNA"/>
</dbReference>
<dbReference type="InterPro" id="IPR000719">
    <property type="entry name" value="Prot_kinase_dom"/>
</dbReference>
<feature type="compositionally biased region" description="Basic residues" evidence="2">
    <location>
        <begin position="636"/>
        <end position="645"/>
    </location>
</feature>
<dbReference type="OrthoDB" id="413065at2759"/>
<keyword evidence="1" id="KW-0067">ATP-binding</keyword>
<dbReference type="PROSITE" id="PS00107">
    <property type="entry name" value="PROTEIN_KINASE_ATP"/>
    <property type="match status" value="1"/>
</dbReference>
<evidence type="ECO:0000313" key="6">
    <source>
        <dbReference type="EMBL" id="CAL4770405.1"/>
    </source>
</evidence>
<keyword evidence="1" id="KW-0547">Nucleotide-binding</keyword>
<dbReference type="EMBL" id="CAMXCT030000775">
    <property type="protein sequence ID" value="CAL4770405.1"/>
    <property type="molecule type" value="Genomic_DNA"/>
</dbReference>
<proteinExistence type="predicted"/>
<evidence type="ECO:0000259" key="3">
    <source>
        <dbReference type="PROSITE" id="PS50011"/>
    </source>
</evidence>
<keyword evidence="6" id="KW-0808">Transferase</keyword>
<dbReference type="EMBL" id="CAMXCT020000775">
    <property type="protein sequence ID" value="CAL1136468.1"/>
    <property type="molecule type" value="Genomic_DNA"/>
</dbReference>
<protein>
    <submittedName>
        <fullName evidence="6">Serine/threonine-protein kinase STN7, chloroplastic (Protein STATE TRANSITION 7) (Stt7 homolog)</fullName>
    </submittedName>
</protein>
<sequence length="1123" mass="124249">MNSPSHGHIGRFSPVHQQQQQQQQPSRTYARPSTASPVSAASPVAPRALWTQPAAGAAGAAGAPAVPAVLSRANSIPVGSPVSAAPKRVSQVMLQSIAASPKRADPPVTINGRVFERVKELGSGSFGVVWEVVEQKPKEPEDGKAVPKLALKKSTPNKKELLEACLLEAEVLQQLARELPSEVAKRNFVPRYVTHCALSVNGNTQVLLAMSKLDGVPLDQWLYGINEHELKVISMPDLLDGPLPKGQRSTRSLESASHIVAVLMKQMTPVFGTLQKIAFHRDISAHNFLIDECADALKFAVLDFGLAVRSGGWKHEWKGRNIAGDPRYFAPSAWMQLTHGYRYLENNPKVYWQQQYAGRLDHYAFGILICEVFFALWKGPEEFEGNFLDDQMLVAWRKTLVAARAAWRKYWTTCVGLFQRFHSAGAAGIRHYLAGGHLDKLGEQLHMLVRHLVAVSELPQPEGEGSVCKKVAMLLKAAGDLVCPKSTFKWQELQVCLAELMDEPLVRKAHSRRRRLSTAPASTIKNAVDSIPEDDVSPSVSDESLEDDFFCVKVSSNKSDDADKAARSVELLPDAARLPGWKKSGHRRVWTLDTSATLTKDVVPVGIGFSNGEHSAEQALSYGYYGYDPRRCPSHKYQSHGKGVNRRPATVRDPEFNNKAAPSQTQEFTQRHGSVVDLENLARWWCDVAGSALAAPSWRLTFAAVTAKWPASVARHASSGSQSSIGPSVEFYLSQMVKMPKPGAGCGLWASARMTLGLDSDLSAKMRQGCRQRFENLLQLVAAWTAQGRWPLVMSARSQAHVTELPTLELVGTICWRLLSFAKQLRDQGHRRLIFLSIGAGDALVEASVALHLAKALGQALQLEEPRVMYGDLEISVIATDTDLEEDLRQNRVAEAPREMRVVPMERRRAVRHYAAEAPLYVFCSWMPMHACWCSDVVEDAGNQLLEMCFLSAPPELIQVPRQEVLRPSTAQMRSTEEIFPKTLNRWDFLAQGAGLFHSQLYVTSARSWARLEAVPQLLQHPFGGYRRRMDADEALTAVNVCRAVGLFHVHGPEDLASLVPQQHLLSLRMAAELGETGLKARFGECLKYLKGAARKQVLEALHPKKNMARAQEDGSWSLFQRC</sequence>
<accession>A0A9P1C2U7</accession>
<keyword evidence="6" id="KW-0418">Kinase</keyword>
<dbReference type="Proteomes" id="UP001152797">
    <property type="component" value="Unassembled WGS sequence"/>
</dbReference>
<dbReference type="InterPro" id="IPR001245">
    <property type="entry name" value="Ser-Thr/Tyr_kinase_cat_dom"/>
</dbReference>
<dbReference type="GO" id="GO:0005524">
    <property type="term" value="F:ATP binding"/>
    <property type="evidence" value="ECO:0007669"/>
    <property type="project" value="UniProtKB-UniRule"/>
</dbReference>
<name>A0A9P1C2U7_9DINO</name>
<dbReference type="InterPro" id="IPR017441">
    <property type="entry name" value="Protein_kinase_ATP_BS"/>
</dbReference>
<dbReference type="SUPFAM" id="SSF56112">
    <property type="entry name" value="Protein kinase-like (PK-like)"/>
    <property type="match status" value="1"/>
</dbReference>
<keyword evidence="7" id="KW-1185">Reference proteome</keyword>
<evidence type="ECO:0000256" key="1">
    <source>
        <dbReference type="PROSITE-ProRule" id="PRU10141"/>
    </source>
</evidence>
<gene>
    <name evidence="4" type="ORF">C1SCF055_LOCUS10739</name>
</gene>
<evidence type="ECO:0000313" key="4">
    <source>
        <dbReference type="EMBL" id="CAI3983093.1"/>
    </source>
</evidence>
<feature type="domain" description="Protein kinase" evidence="3">
    <location>
        <begin position="115"/>
        <end position="474"/>
    </location>
</feature>
<feature type="compositionally biased region" description="Low complexity" evidence="2">
    <location>
        <begin position="17"/>
        <end position="44"/>
    </location>
</feature>
<evidence type="ECO:0000256" key="2">
    <source>
        <dbReference type="SAM" id="MobiDB-lite"/>
    </source>
</evidence>
<dbReference type="Gene3D" id="3.30.200.20">
    <property type="entry name" value="Phosphorylase Kinase, domain 1"/>
    <property type="match status" value="1"/>
</dbReference>
<reference evidence="4" key="1">
    <citation type="submission" date="2022-10" db="EMBL/GenBank/DDBJ databases">
        <authorList>
            <person name="Chen Y."/>
            <person name="Dougan E. K."/>
            <person name="Chan C."/>
            <person name="Rhodes N."/>
            <person name="Thang M."/>
        </authorList>
    </citation>
    <scope>NUCLEOTIDE SEQUENCE</scope>
</reference>
<reference evidence="5" key="2">
    <citation type="submission" date="2024-04" db="EMBL/GenBank/DDBJ databases">
        <authorList>
            <person name="Chen Y."/>
            <person name="Shah S."/>
            <person name="Dougan E. K."/>
            <person name="Thang M."/>
            <person name="Chan C."/>
        </authorList>
    </citation>
    <scope>NUCLEOTIDE SEQUENCE [LARGE SCALE GENOMIC DNA]</scope>
</reference>
<dbReference type="Pfam" id="PF07714">
    <property type="entry name" value="PK_Tyr_Ser-Thr"/>
    <property type="match status" value="1"/>
</dbReference>
<feature type="region of interest" description="Disordered" evidence="2">
    <location>
        <begin position="636"/>
        <end position="668"/>
    </location>
</feature>
<dbReference type="InterPro" id="IPR011009">
    <property type="entry name" value="Kinase-like_dom_sf"/>
</dbReference>
<organism evidence="4">
    <name type="scientific">Cladocopium goreaui</name>
    <dbReference type="NCBI Taxonomy" id="2562237"/>
    <lineage>
        <taxon>Eukaryota</taxon>
        <taxon>Sar</taxon>
        <taxon>Alveolata</taxon>
        <taxon>Dinophyceae</taxon>
        <taxon>Suessiales</taxon>
        <taxon>Symbiodiniaceae</taxon>
        <taxon>Cladocopium</taxon>
    </lineage>
</organism>
<dbReference type="AlphaFoldDB" id="A0A9P1C2U7"/>
<comment type="caution">
    <text evidence="4">The sequence shown here is derived from an EMBL/GenBank/DDBJ whole genome shotgun (WGS) entry which is preliminary data.</text>
</comment>
<dbReference type="SMART" id="SM00220">
    <property type="entry name" value="S_TKc"/>
    <property type="match status" value="1"/>
</dbReference>
<feature type="region of interest" description="Disordered" evidence="2">
    <location>
        <begin position="1"/>
        <end position="44"/>
    </location>
</feature>